<gene>
    <name evidence="9 10" type="primary">cas1</name>
    <name evidence="10" type="ORF">ARMA_2950</name>
</gene>
<dbReference type="InterPro" id="IPR042206">
    <property type="entry name" value="CRISPR-assoc_Cas1_C"/>
</dbReference>
<name>A0A0N0RFV6_9CHLR</name>
<dbReference type="NCBIfam" id="TIGR03641">
    <property type="entry name" value="cas1_HMARI"/>
    <property type="match status" value="1"/>
</dbReference>
<dbReference type="AlphaFoldDB" id="A0A0N0RFV6"/>
<feature type="binding site" evidence="9">
    <location>
        <position position="238"/>
    </location>
    <ligand>
        <name>Mn(2+)</name>
        <dbReference type="ChEBI" id="CHEBI:29035"/>
    </ligand>
</feature>
<evidence type="ECO:0000313" key="11">
    <source>
        <dbReference type="Proteomes" id="UP000037784"/>
    </source>
</evidence>
<dbReference type="InterPro" id="IPR019858">
    <property type="entry name" value="CRISPR-assoc_Cas1_HMARI/TNEAP"/>
</dbReference>
<keyword evidence="3 9" id="KW-0255">Endonuclease</keyword>
<evidence type="ECO:0000256" key="5">
    <source>
        <dbReference type="ARBA" id="ARBA00022842"/>
    </source>
</evidence>
<dbReference type="InterPro" id="IPR042211">
    <property type="entry name" value="CRISPR-assoc_Cas1_N"/>
</dbReference>
<dbReference type="GO" id="GO:0043571">
    <property type="term" value="P:maintenance of CRISPR repeat elements"/>
    <property type="evidence" value="ECO:0007669"/>
    <property type="project" value="UniProtKB-UniRule"/>
</dbReference>
<evidence type="ECO:0000313" key="10">
    <source>
        <dbReference type="EMBL" id="GAP64527.1"/>
    </source>
</evidence>
<keyword evidence="4 9" id="KW-0378">Hydrolase</keyword>
<comment type="function">
    <text evidence="9">CRISPR (clustered regularly interspaced short palindromic repeat), is an adaptive immune system that provides protection against mobile genetic elements (viruses, transposable elements and conjugative plasmids). CRISPR clusters contain spacers, sequences complementary to antecedent mobile elements, and target invading nucleic acids. CRISPR clusters are transcribed and processed into CRISPR RNA (crRNA). Acts as a dsDNA endonuclease. Involved in the integration of spacer DNA into the CRISPR cassette.</text>
</comment>
<dbReference type="EMBL" id="BBZA01000278">
    <property type="protein sequence ID" value="GAP64527.1"/>
    <property type="molecule type" value="Genomic_DNA"/>
</dbReference>
<dbReference type="Gene3D" id="3.100.10.20">
    <property type="entry name" value="CRISPR-associated endonuclease Cas1, N-terminal domain"/>
    <property type="match status" value="1"/>
</dbReference>
<keyword evidence="2 9" id="KW-0479">Metal-binding</keyword>
<evidence type="ECO:0000256" key="7">
    <source>
        <dbReference type="ARBA" id="ARBA00023125"/>
    </source>
</evidence>
<feature type="binding site" evidence="9">
    <location>
        <position position="253"/>
    </location>
    <ligand>
        <name>Mn(2+)</name>
        <dbReference type="ChEBI" id="CHEBI:29035"/>
    </ligand>
</feature>
<dbReference type="GO" id="GO:0004520">
    <property type="term" value="F:DNA endonuclease activity"/>
    <property type="evidence" value="ECO:0007669"/>
    <property type="project" value="InterPro"/>
</dbReference>
<keyword evidence="7 9" id="KW-0238">DNA-binding</keyword>
<dbReference type="CDD" id="cd09722">
    <property type="entry name" value="Cas1_I-B"/>
    <property type="match status" value="1"/>
</dbReference>
<protein>
    <recommendedName>
        <fullName evidence="9">CRISPR-associated endonuclease Cas1</fullName>
        <ecNumber evidence="9">3.1.-.-</ecNumber>
    </recommendedName>
</protein>
<keyword evidence="5 9" id="KW-0460">Magnesium</keyword>
<reference evidence="11" key="1">
    <citation type="submission" date="2015-08" db="EMBL/GenBank/DDBJ databases">
        <title>Draft Genome Sequence of a Heterotrophic Facultative Anaerobic Bacterium Ardenticatena maritima Strain 110S.</title>
        <authorList>
            <person name="Kawaichi S."/>
            <person name="Yoshida T."/>
            <person name="Sako Y."/>
            <person name="Nakamura R."/>
        </authorList>
    </citation>
    <scope>NUCLEOTIDE SEQUENCE [LARGE SCALE GENOMIC DNA]</scope>
    <source>
        <strain evidence="11">110S</strain>
    </source>
</reference>
<keyword evidence="6 9" id="KW-0051">Antiviral defense</keyword>
<evidence type="ECO:0000256" key="3">
    <source>
        <dbReference type="ARBA" id="ARBA00022759"/>
    </source>
</evidence>
<keyword evidence="8 9" id="KW-0464">Manganese</keyword>
<dbReference type="NCBIfam" id="TIGR00287">
    <property type="entry name" value="cas1"/>
    <property type="match status" value="1"/>
</dbReference>
<dbReference type="EC" id="3.1.-.-" evidence="9"/>
<dbReference type="GO" id="GO:0016787">
    <property type="term" value="F:hydrolase activity"/>
    <property type="evidence" value="ECO:0007669"/>
    <property type="project" value="UniProtKB-KW"/>
</dbReference>
<keyword evidence="11" id="KW-1185">Reference proteome</keyword>
<evidence type="ECO:0000256" key="1">
    <source>
        <dbReference type="ARBA" id="ARBA00022722"/>
    </source>
</evidence>
<dbReference type="InterPro" id="IPR002729">
    <property type="entry name" value="CRISPR-assoc_Cas1"/>
</dbReference>
<dbReference type="PANTHER" id="PTHR43219:SF1">
    <property type="entry name" value="CRISPR-ASSOCIATED ENDONUCLEASE CAS1"/>
    <property type="match status" value="1"/>
</dbReference>
<dbReference type="PANTHER" id="PTHR43219">
    <property type="entry name" value="CRISPR-ASSOCIATED ENDONUCLEASE CAS1"/>
    <property type="match status" value="1"/>
</dbReference>
<comment type="cofactor">
    <cofactor evidence="9">
        <name>Mg(2+)</name>
        <dbReference type="ChEBI" id="CHEBI:18420"/>
    </cofactor>
    <cofactor evidence="9">
        <name>Mn(2+)</name>
        <dbReference type="ChEBI" id="CHEBI:29035"/>
    </cofactor>
</comment>
<comment type="similarity">
    <text evidence="9">Belongs to the CRISPR-associated endonuclease Cas1 family.</text>
</comment>
<keyword evidence="1 9" id="KW-0540">Nuclease</keyword>
<evidence type="ECO:0000256" key="9">
    <source>
        <dbReference type="HAMAP-Rule" id="MF_01470"/>
    </source>
</evidence>
<dbReference type="InParanoid" id="A0A0N0RFV6"/>
<proteinExistence type="inferred from homology"/>
<dbReference type="HAMAP" id="MF_01470">
    <property type="entry name" value="Cas1"/>
    <property type="match status" value="1"/>
</dbReference>
<comment type="caution">
    <text evidence="10">The sequence shown here is derived from an EMBL/GenBank/DDBJ whole genome shotgun (WGS) entry which is preliminary data.</text>
</comment>
<evidence type="ECO:0000256" key="8">
    <source>
        <dbReference type="ARBA" id="ARBA00023211"/>
    </source>
</evidence>
<evidence type="ECO:0000256" key="6">
    <source>
        <dbReference type="ARBA" id="ARBA00023118"/>
    </source>
</evidence>
<dbReference type="Proteomes" id="UP000037784">
    <property type="component" value="Unassembled WGS sequence"/>
</dbReference>
<dbReference type="Pfam" id="PF01867">
    <property type="entry name" value="Cas_Cas1"/>
    <property type="match status" value="1"/>
</dbReference>
<organism evidence="10 11">
    <name type="scientific">Ardenticatena maritima</name>
    <dbReference type="NCBI Taxonomy" id="872965"/>
    <lineage>
        <taxon>Bacteria</taxon>
        <taxon>Bacillati</taxon>
        <taxon>Chloroflexota</taxon>
        <taxon>Ardenticatenia</taxon>
        <taxon>Ardenticatenales</taxon>
        <taxon>Ardenticatenaceae</taxon>
        <taxon>Ardenticatena</taxon>
    </lineage>
</organism>
<sequence length="346" mass="41276">MLVRIVSFVGVTRRIDMGQRLYVLSSGRLRRQQNTLVLETDEGKRFFPVEQVDEIHVFGEIDLNKRLLSFLTQQRIPVHFYNYHGYYIGTYYPREHYNSGYMILRQAEYYLDECKRLDLARRFVDGALFNLYKVVRYYRNRGKPLENVESSIESHRSRLDDLHDIAALMQAEGQAREAYYSAFDIILDDPDFAFEQRSRRPPRNRINALISFGNSLLYTAVLSEIYHTHLDPRIGFLHATNFRRFSLNLDVAEIFKPALVDRVIFSLVAKKQIQSRDFSEELEGLYLNDRGRRVFLEAWEKRLASTFRHRGLRRNVSYRRAIRLELYKIEKHLMGEKPYTPFHLRW</sequence>
<dbReference type="GO" id="GO:0046872">
    <property type="term" value="F:metal ion binding"/>
    <property type="evidence" value="ECO:0007669"/>
    <property type="project" value="UniProtKB-UniRule"/>
</dbReference>
<dbReference type="Gene3D" id="1.20.120.920">
    <property type="entry name" value="CRISPR-associated endonuclease Cas1, C-terminal domain"/>
    <property type="match status" value="1"/>
</dbReference>
<evidence type="ECO:0000256" key="4">
    <source>
        <dbReference type="ARBA" id="ARBA00022801"/>
    </source>
</evidence>
<feature type="binding site" evidence="9">
    <location>
        <position position="172"/>
    </location>
    <ligand>
        <name>Mn(2+)</name>
        <dbReference type="ChEBI" id="CHEBI:29035"/>
    </ligand>
</feature>
<evidence type="ECO:0000256" key="2">
    <source>
        <dbReference type="ARBA" id="ARBA00022723"/>
    </source>
</evidence>
<dbReference type="GO" id="GO:0051607">
    <property type="term" value="P:defense response to virus"/>
    <property type="evidence" value="ECO:0007669"/>
    <property type="project" value="UniProtKB-UniRule"/>
</dbReference>
<dbReference type="GO" id="GO:0003677">
    <property type="term" value="F:DNA binding"/>
    <property type="evidence" value="ECO:0007669"/>
    <property type="project" value="UniProtKB-KW"/>
</dbReference>
<dbReference type="STRING" id="872965.SE16_03965"/>
<comment type="subunit">
    <text evidence="9">Homodimer, forms a heterotetramer with a Cas2 homodimer.</text>
</comment>
<accession>A0A0N0RFV6</accession>